<evidence type="ECO:0000313" key="2">
    <source>
        <dbReference type="EMBL" id="JAT66038.1"/>
    </source>
</evidence>
<reference evidence="2" key="1">
    <citation type="submission" date="2015-07" db="EMBL/GenBank/DDBJ databases">
        <title>Transcriptome Assembly of Anthurium amnicola.</title>
        <authorList>
            <person name="Suzuki J."/>
        </authorList>
    </citation>
    <scope>NUCLEOTIDE SEQUENCE</scope>
</reference>
<protein>
    <submittedName>
        <fullName evidence="2">Carotene biosynthesis-related protein CBR, chloroplastic</fullName>
    </submittedName>
</protein>
<feature type="non-terminal residue" evidence="2">
    <location>
        <position position="1"/>
    </location>
</feature>
<dbReference type="GO" id="GO:0009535">
    <property type="term" value="C:chloroplast thylakoid membrane"/>
    <property type="evidence" value="ECO:0007669"/>
    <property type="project" value="TreeGrafter"/>
</dbReference>
<evidence type="ECO:0000313" key="1">
    <source>
        <dbReference type="EMBL" id="JAT61994.1"/>
    </source>
</evidence>
<dbReference type="InterPro" id="IPR053091">
    <property type="entry name" value="PSII_Assembly/Photoprotect-Rel"/>
</dbReference>
<sequence>RSMVSGGGSHLTKVWSLRRSLGRGSGKRRGKMTSCPCALTHADPNFGFPAKNPWSSSLPAATAGGFRLQSRQMGCVVLPRSKRQEFRVWANANASRGKEFSSDVIMVDPLEAKRLAAKQMQEIQAKQKLKKQRQIEAINGAWAMIGLTAGLVIEGQTGESILGQFAGYLSAIAGFFSL</sequence>
<organism evidence="2">
    <name type="scientific">Anthurium amnicola</name>
    <dbReference type="NCBI Taxonomy" id="1678845"/>
    <lineage>
        <taxon>Eukaryota</taxon>
        <taxon>Viridiplantae</taxon>
        <taxon>Streptophyta</taxon>
        <taxon>Embryophyta</taxon>
        <taxon>Tracheophyta</taxon>
        <taxon>Spermatophyta</taxon>
        <taxon>Magnoliopsida</taxon>
        <taxon>Liliopsida</taxon>
        <taxon>Araceae</taxon>
        <taxon>Pothoideae</taxon>
        <taxon>Potheae</taxon>
        <taxon>Anthurium</taxon>
    </lineage>
</organism>
<accession>A0A1D1ZGR0</accession>
<gene>
    <name evidence="2" type="primary">CBR_0</name>
    <name evidence="1" type="synonym">CBR_1</name>
    <name evidence="2" type="ORF">g.99595</name>
    <name evidence="1" type="ORF">g.99596</name>
</gene>
<dbReference type="PANTHER" id="PTHR37752">
    <property type="entry name" value="OS02G0610700 PROTEIN"/>
    <property type="match status" value="1"/>
</dbReference>
<proteinExistence type="predicted"/>
<dbReference type="AlphaFoldDB" id="A0A1D1ZGR0"/>
<dbReference type="EMBL" id="GDJX01005942">
    <property type="protein sequence ID" value="JAT61994.1"/>
    <property type="molecule type" value="Transcribed_RNA"/>
</dbReference>
<dbReference type="SUPFAM" id="SSF103511">
    <property type="entry name" value="Chlorophyll a-b binding protein"/>
    <property type="match status" value="1"/>
</dbReference>
<dbReference type="EMBL" id="GDJX01001898">
    <property type="protein sequence ID" value="JAT66038.1"/>
    <property type="molecule type" value="Transcribed_RNA"/>
</dbReference>
<dbReference type="PANTHER" id="PTHR37752:SF1">
    <property type="entry name" value="OS02G0610700 PROTEIN"/>
    <property type="match status" value="1"/>
</dbReference>
<name>A0A1D1ZGR0_9ARAE</name>